<keyword evidence="2" id="KW-1185">Reference proteome</keyword>
<reference evidence="1" key="1">
    <citation type="submission" date="2023-03" db="EMBL/GenBank/DDBJ databases">
        <title>Massive genome expansion in bonnet fungi (Mycena s.s.) driven by repeated elements and novel gene families across ecological guilds.</title>
        <authorList>
            <consortium name="Lawrence Berkeley National Laboratory"/>
            <person name="Harder C.B."/>
            <person name="Miyauchi S."/>
            <person name="Viragh M."/>
            <person name="Kuo A."/>
            <person name="Thoen E."/>
            <person name="Andreopoulos B."/>
            <person name="Lu D."/>
            <person name="Skrede I."/>
            <person name="Drula E."/>
            <person name="Henrissat B."/>
            <person name="Morin E."/>
            <person name="Kohler A."/>
            <person name="Barry K."/>
            <person name="LaButti K."/>
            <person name="Morin E."/>
            <person name="Salamov A."/>
            <person name="Lipzen A."/>
            <person name="Mereny Z."/>
            <person name="Hegedus B."/>
            <person name="Baldrian P."/>
            <person name="Stursova M."/>
            <person name="Weitz H."/>
            <person name="Taylor A."/>
            <person name="Grigoriev I.V."/>
            <person name="Nagy L.G."/>
            <person name="Martin F."/>
            <person name="Kauserud H."/>
        </authorList>
    </citation>
    <scope>NUCLEOTIDE SEQUENCE</scope>
    <source>
        <strain evidence="1">CBHHK067</strain>
    </source>
</reference>
<proteinExistence type="predicted"/>
<name>A0AAD7G7G6_MYCRO</name>
<dbReference type="AlphaFoldDB" id="A0AAD7G7G6"/>
<evidence type="ECO:0000313" key="1">
    <source>
        <dbReference type="EMBL" id="KAJ7663443.1"/>
    </source>
</evidence>
<organism evidence="1 2">
    <name type="scientific">Mycena rosella</name>
    <name type="common">Pink bonnet</name>
    <name type="synonym">Agaricus rosellus</name>
    <dbReference type="NCBI Taxonomy" id="1033263"/>
    <lineage>
        <taxon>Eukaryota</taxon>
        <taxon>Fungi</taxon>
        <taxon>Dikarya</taxon>
        <taxon>Basidiomycota</taxon>
        <taxon>Agaricomycotina</taxon>
        <taxon>Agaricomycetes</taxon>
        <taxon>Agaricomycetidae</taxon>
        <taxon>Agaricales</taxon>
        <taxon>Marasmiineae</taxon>
        <taxon>Mycenaceae</taxon>
        <taxon>Mycena</taxon>
    </lineage>
</organism>
<protein>
    <submittedName>
        <fullName evidence="1">Uncharacterized protein</fullName>
    </submittedName>
</protein>
<evidence type="ECO:0000313" key="2">
    <source>
        <dbReference type="Proteomes" id="UP001221757"/>
    </source>
</evidence>
<comment type="caution">
    <text evidence="1">The sequence shown here is derived from an EMBL/GenBank/DDBJ whole genome shotgun (WGS) entry which is preliminary data.</text>
</comment>
<accession>A0AAD7G7G6</accession>
<gene>
    <name evidence="1" type="ORF">B0H17DRAFT_1144089</name>
</gene>
<sequence length="221" mass="25148">MSMLRDDAARILDRGGHRVADVDCSSGLEILLQKVDWHANTAVYWAYAVEMVSARGREAPQFTRPFEQPCNLHISGTGCVRVLVLGFWSLSRQEPDRIRPVVHMDCGIIAVEWRERGDELHTYLNGGFWKKVTATVRFWRRLRTQSLCLREIPLGPRDLGDKGLGPRDFPLQIKALEFTLSGGSRGVWASGYPARDQTIWIDDFWPEADRGLGFRDIPLLI</sequence>
<dbReference type="EMBL" id="JARKIE010000234">
    <property type="protein sequence ID" value="KAJ7663443.1"/>
    <property type="molecule type" value="Genomic_DNA"/>
</dbReference>
<dbReference type="Proteomes" id="UP001221757">
    <property type="component" value="Unassembled WGS sequence"/>
</dbReference>